<sequence>MRAMPHRISVLALGAVLTALPHAATAQPRQTAAQTQGLNDAAMQAIAPNLADNTIQTTDNSRDNGAQGVIQQDQAIGANPYTPFSYDNDVTYTQADGVRTSNTNRRETPADRAGRYYGAAYSSGDLASAAYSDDDYNSTRGKTTMKPRRLGVFDQGTVDKRRLAIRPYIEAAQVVQANLGSRQALAYNDDVVTYSTLAAGADATINGRNNQGVISARYERRFTWNRKSNTDGVTGIARLSSSIVPNALRVDYGGFANRTYVTETGAAFGSSAVGADSLTQVYSVYAGPTLATQKGDVAITAHYHAGYTALNSQGNVNANGVSAGVDRLDHSTVQEGRFAIGNRPGEGLPVGLGVDAGIYQEDVSNLTQRVSDKHVRGSVTIPVSQDVSLVGGAGYEHVRVSARNAKFDSAGNVVVDANGRYVTDYSQGRQIAFDTEGLIWDAGVVWRPSRRTNMEFHVGERYGRLGGYGFINYQPDDHSSFNLVVYQGVTGFGGALTNSLFNLPTQFSTVRDAITGNLSSCVAAATSGNCLAGSIGSVNSTVYRGNGFSAGYSFDRSRLRGGIGFGYERRQYITAPNTILANINGKVDQYYWVSTYLGYHVTPRSTFGATLDGYKYISGLNTAQGDINAIRAVGLYQYYMSRHLTATASLALDGITREKADDLWSTAAALGMRYTF</sequence>
<feature type="chain" id="PRO_5045976225" evidence="1">
    <location>
        <begin position="27"/>
        <end position="676"/>
    </location>
</feature>
<keyword evidence="1" id="KW-0732">Signal</keyword>
<keyword evidence="3" id="KW-1185">Reference proteome</keyword>
<name>A0ABY7TY32_9SPHN</name>
<organism evidence="2 3">
    <name type="scientific">Novosphingobium humi</name>
    <dbReference type="NCBI Taxonomy" id="2282397"/>
    <lineage>
        <taxon>Bacteria</taxon>
        <taxon>Pseudomonadati</taxon>
        <taxon>Pseudomonadota</taxon>
        <taxon>Alphaproteobacteria</taxon>
        <taxon>Sphingomonadales</taxon>
        <taxon>Sphingomonadaceae</taxon>
        <taxon>Novosphingobium</taxon>
    </lineage>
</organism>
<accession>A0ABY7TY32</accession>
<evidence type="ECO:0000313" key="2">
    <source>
        <dbReference type="EMBL" id="WCT78178.1"/>
    </source>
</evidence>
<feature type="signal peptide" evidence="1">
    <location>
        <begin position="1"/>
        <end position="26"/>
    </location>
</feature>
<proteinExistence type="predicted"/>
<evidence type="ECO:0000313" key="3">
    <source>
        <dbReference type="Proteomes" id="UP001218231"/>
    </source>
</evidence>
<dbReference type="EMBL" id="CP117417">
    <property type="protein sequence ID" value="WCT78178.1"/>
    <property type="molecule type" value="Genomic_DNA"/>
</dbReference>
<gene>
    <name evidence="2" type="ORF">PQ457_04170</name>
</gene>
<evidence type="ECO:0000256" key="1">
    <source>
        <dbReference type="SAM" id="SignalP"/>
    </source>
</evidence>
<reference evidence="2 3" key="1">
    <citation type="submission" date="2023-02" db="EMBL/GenBank/DDBJ databases">
        <title>Genome sequence of Novosphingobium humi KACC 19094.</title>
        <authorList>
            <person name="Kim S."/>
            <person name="Heo J."/>
            <person name="Kwon S.-W."/>
        </authorList>
    </citation>
    <scope>NUCLEOTIDE SEQUENCE [LARGE SCALE GENOMIC DNA]</scope>
    <source>
        <strain evidence="2 3">KACC 19094</strain>
    </source>
</reference>
<dbReference type="Proteomes" id="UP001218231">
    <property type="component" value="Chromosome"/>
</dbReference>
<protein>
    <submittedName>
        <fullName evidence="2">Preprotein translocase subunit YajC</fullName>
    </submittedName>
</protein>
<dbReference type="RefSeq" id="WP_273618521.1">
    <property type="nucleotide sequence ID" value="NZ_CP117417.1"/>
</dbReference>